<feature type="region of interest" description="Disordered" evidence="1">
    <location>
        <begin position="114"/>
        <end position="201"/>
    </location>
</feature>
<protein>
    <submittedName>
        <fullName evidence="2">Uncharacterized protein</fullName>
    </submittedName>
</protein>
<evidence type="ECO:0000256" key="1">
    <source>
        <dbReference type="SAM" id="MobiDB-lite"/>
    </source>
</evidence>
<organism evidence="2 3">
    <name type="scientific">Brassica carinata</name>
    <name type="common">Ethiopian mustard</name>
    <name type="synonym">Abyssinian cabbage</name>
    <dbReference type="NCBI Taxonomy" id="52824"/>
    <lineage>
        <taxon>Eukaryota</taxon>
        <taxon>Viridiplantae</taxon>
        <taxon>Streptophyta</taxon>
        <taxon>Embryophyta</taxon>
        <taxon>Tracheophyta</taxon>
        <taxon>Spermatophyta</taxon>
        <taxon>Magnoliopsida</taxon>
        <taxon>eudicotyledons</taxon>
        <taxon>Gunneridae</taxon>
        <taxon>Pentapetalae</taxon>
        <taxon>rosids</taxon>
        <taxon>malvids</taxon>
        <taxon>Brassicales</taxon>
        <taxon>Brassicaceae</taxon>
        <taxon>Brassiceae</taxon>
        <taxon>Brassica</taxon>
    </lineage>
</organism>
<dbReference type="EMBL" id="JAAMPC010000002">
    <property type="protein sequence ID" value="KAG2324320.1"/>
    <property type="molecule type" value="Genomic_DNA"/>
</dbReference>
<reference evidence="2 3" key="1">
    <citation type="submission" date="2020-02" db="EMBL/GenBank/DDBJ databases">
        <authorList>
            <person name="Ma Q."/>
            <person name="Huang Y."/>
            <person name="Song X."/>
            <person name="Pei D."/>
        </authorList>
    </citation>
    <scope>NUCLEOTIDE SEQUENCE [LARGE SCALE GENOMIC DNA]</scope>
    <source>
        <strain evidence="2">Sxm20200214</strain>
        <tissue evidence="2">Leaf</tissue>
    </source>
</reference>
<gene>
    <name evidence="2" type="ORF">Bca52824_007048</name>
</gene>
<comment type="caution">
    <text evidence="2">The sequence shown here is derived from an EMBL/GenBank/DDBJ whole genome shotgun (WGS) entry which is preliminary data.</text>
</comment>
<name>A0A8X7W8C5_BRACI</name>
<accession>A0A8X7W8C5</accession>
<feature type="compositionally biased region" description="Polar residues" evidence="1">
    <location>
        <begin position="114"/>
        <end position="139"/>
    </location>
</feature>
<sequence length="201" mass="20782">MESGIEAPPVMPSLEIPSIASADAIVDSLPLSPSSTMSSSVLMDSTNVNFLSMSSSSTAPLMPSSPVSQALLISSTETSQGCDLSSLLMEPASSKDPESPASPGNIATFTSANSRSAQLQNVETKTSDADNSQATSTNDLEGPAATNPTPALQPIVKAAEEFPLDPSDTSETSNEDDLQSVSMDCRKRDNACSNYQGSPDD</sequence>
<evidence type="ECO:0000313" key="3">
    <source>
        <dbReference type="Proteomes" id="UP000886595"/>
    </source>
</evidence>
<feature type="compositionally biased region" description="Polar residues" evidence="1">
    <location>
        <begin position="191"/>
        <end position="201"/>
    </location>
</feature>
<evidence type="ECO:0000313" key="2">
    <source>
        <dbReference type="EMBL" id="KAG2324320.1"/>
    </source>
</evidence>
<proteinExistence type="predicted"/>
<dbReference type="AlphaFoldDB" id="A0A8X7W8C5"/>
<dbReference type="Proteomes" id="UP000886595">
    <property type="component" value="Unassembled WGS sequence"/>
</dbReference>
<feature type="region of interest" description="Disordered" evidence="1">
    <location>
        <begin position="90"/>
        <end position="109"/>
    </location>
</feature>
<keyword evidence="3" id="KW-1185">Reference proteome</keyword>